<dbReference type="PANTHER" id="PTHR42747:SF3">
    <property type="entry name" value="NITRONATE MONOOXYGENASE-RELATED"/>
    <property type="match status" value="1"/>
</dbReference>
<sequence>MVKPVADLLRAHPVIQAPMAGAGGVVLAAAAIRGGGIGSLPCALLGAPQAIEQAAAVRAEARGPLNLNFFCHDLTAPGDDSAWRALLAPYYAEYGVGPPEVPPPLRRPFDAAMCDAVEAIAPEIVSFHFGLPSRALLDRVAATGARILASATSVAEARWLAAHGIDAVIAQGFEAGGHTARFLPVAPGTEMGLFALLPQIVDAIDLPVIAAGGIADARGVTAAFALGASAVQLGTAYLHCPESLASAAHRALLRSEAAETTRFTNLISGGLARGLPNRLVEELGPVNPAAPPFPHASAALAALRTAAEAQGRTDFSTIWSGQSARLGGPESAEALTRRLTEAAHAHIKGEGSC</sequence>
<evidence type="ECO:0000313" key="11">
    <source>
        <dbReference type="Proteomes" id="UP000706039"/>
    </source>
</evidence>
<gene>
    <name evidence="10" type="ORF">K7G82_19740</name>
</gene>
<name>A0ABS7PTD6_9SPHN</name>
<protein>
    <recommendedName>
        <fullName evidence="8">Propionate 3-nitronate monooxygenase</fullName>
    </recommendedName>
</protein>
<dbReference type="SUPFAM" id="SSF51412">
    <property type="entry name" value="Inosine monophosphate dehydrogenase (IMPDH)"/>
    <property type="match status" value="1"/>
</dbReference>
<evidence type="ECO:0000256" key="4">
    <source>
        <dbReference type="ARBA" id="ARBA00022630"/>
    </source>
</evidence>
<evidence type="ECO:0000256" key="1">
    <source>
        <dbReference type="ARBA" id="ARBA00001917"/>
    </source>
</evidence>
<dbReference type="Pfam" id="PF03060">
    <property type="entry name" value="NMO"/>
    <property type="match status" value="1"/>
</dbReference>
<keyword evidence="3" id="KW-0216">Detoxification</keyword>
<dbReference type="EMBL" id="JAINVV010000009">
    <property type="protein sequence ID" value="MBY8824548.1"/>
    <property type="molecule type" value="Genomic_DNA"/>
</dbReference>
<keyword evidence="5" id="KW-0288">FMN</keyword>
<keyword evidence="7 10" id="KW-0503">Monooxygenase</keyword>
<keyword evidence="4" id="KW-0285">Flavoprotein</keyword>
<reference evidence="10 11" key="1">
    <citation type="submission" date="2021-08" db="EMBL/GenBank/DDBJ databases">
        <authorList>
            <person name="Tuo L."/>
        </authorList>
    </citation>
    <scope>NUCLEOTIDE SEQUENCE [LARGE SCALE GENOMIC DNA]</scope>
    <source>
        <strain evidence="10 11">JCM 31229</strain>
    </source>
</reference>
<keyword evidence="6" id="KW-0560">Oxidoreductase</keyword>
<evidence type="ECO:0000313" key="10">
    <source>
        <dbReference type="EMBL" id="MBY8824548.1"/>
    </source>
</evidence>
<dbReference type="Gene3D" id="3.20.20.70">
    <property type="entry name" value="Aldolase class I"/>
    <property type="match status" value="1"/>
</dbReference>
<accession>A0ABS7PTD6</accession>
<evidence type="ECO:0000256" key="5">
    <source>
        <dbReference type="ARBA" id="ARBA00022643"/>
    </source>
</evidence>
<comment type="similarity">
    <text evidence="2">Belongs to the nitronate monooxygenase family. NMO class I subfamily.</text>
</comment>
<organism evidence="10 11">
    <name type="scientific">Sphingomonas colocasiae</name>
    <dbReference type="NCBI Taxonomy" id="1848973"/>
    <lineage>
        <taxon>Bacteria</taxon>
        <taxon>Pseudomonadati</taxon>
        <taxon>Pseudomonadota</taxon>
        <taxon>Alphaproteobacteria</taxon>
        <taxon>Sphingomonadales</taxon>
        <taxon>Sphingomonadaceae</taxon>
        <taxon>Sphingomonas</taxon>
    </lineage>
</organism>
<dbReference type="CDD" id="cd04730">
    <property type="entry name" value="NPD_like"/>
    <property type="match status" value="1"/>
</dbReference>
<comment type="cofactor">
    <cofactor evidence="1">
        <name>FMN</name>
        <dbReference type="ChEBI" id="CHEBI:58210"/>
    </cofactor>
</comment>
<evidence type="ECO:0000256" key="2">
    <source>
        <dbReference type="ARBA" id="ARBA00009881"/>
    </source>
</evidence>
<dbReference type="InterPro" id="IPR013785">
    <property type="entry name" value="Aldolase_TIM"/>
</dbReference>
<evidence type="ECO:0000256" key="6">
    <source>
        <dbReference type="ARBA" id="ARBA00023002"/>
    </source>
</evidence>
<evidence type="ECO:0000256" key="9">
    <source>
        <dbReference type="ARBA" id="ARBA00049401"/>
    </source>
</evidence>
<keyword evidence="11" id="KW-1185">Reference proteome</keyword>
<evidence type="ECO:0000256" key="8">
    <source>
        <dbReference type="ARBA" id="ARBA00031155"/>
    </source>
</evidence>
<dbReference type="InterPro" id="IPR004136">
    <property type="entry name" value="NMO"/>
</dbReference>
<comment type="catalytic activity">
    <reaction evidence="9">
        <text>3 propionate 3-nitronate + 3 O2 + H2O = 3 3-oxopropanoate + 2 nitrate + nitrite + H2O2 + 3 H(+)</text>
        <dbReference type="Rhea" id="RHEA:57332"/>
        <dbReference type="ChEBI" id="CHEBI:15377"/>
        <dbReference type="ChEBI" id="CHEBI:15378"/>
        <dbReference type="ChEBI" id="CHEBI:15379"/>
        <dbReference type="ChEBI" id="CHEBI:16240"/>
        <dbReference type="ChEBI" id="CHEBI:16301"/>
        <dbReference type="ChEBI" id="CHEBI:17632"/>
        <dbReference type="ChEBI" id="CHEBI:33190"/>
        <dbReference type="ChEBI" id="CHEBI:136067"/>
    </reaction>
</comment>
<comment type="caution">
    <text evidence="10">The sequence shown here is derived from an EMBL/GenBank/DDBJ whole genome shotgun (WGS) entry which is preliminary data.</text>
</comment>
<dbReference type="RefSeq" id="WP_222991647.1">
    <property type="nucleotide sequence ID" value="NZ_JAINVV010000009.1"/>
</dbReference>
<evidence type="ECO:0000256" key="3">
    <source>
        <dbReference type="ARBA" id="ARBA00022575"/>
    </source>
</evidence>
<evidence type="ECO:0000256" key="7">
    <source>
        <dbReference type="ARBA" id="ARBA00023033"/>
    </source>
</evidence>
<dbReference type="GO" id="GO:0004497">
    <property type="term" value="F:monooxygenase activity"/>
    <property type="evidence" value="ECO:0007669"/>
    <property type="project" value="UniProtKB-KW"/>
</dbReference>
<dbReference type="PANTHER" id="PTHR42747">
    <property type="entry name" value="NITRONATE MONOOXYGENASE-RELATED"/>
    <property type="match status" value="1"/>
</dbReference>
<dbReference type="Proteomes" id="UP000706039">
    <property type="component" value="Unassembled WGS sequence"/>
</dbReference>
<proteinExistence type="inferred from homology"/>